<feature type="domain" description="HTH merR-type" evidence="5">
    <location>
        <begin position="5"/>
        <end position="74"/>
    </location>
</feature>
<evidence type="ECO:0000256" key="3">
    <source>
        <dbReference type="ARBA" id="ARBA00023125"/>
    </source>
</evidence>
<dbReference type="SMART" id="SM00422">
    <property type="entry name" value="HTH_MERR"/>
    <property type="match status" value="1"/>
</dbReference>
<evidence type="ECO:0000256" key="1">
    <source>
        <dbReference type="ARBA" id="ARBA00022491"/>
    </source>
</evidence>
<evidence type="ECO:0000256" key="2">
    <source>
        <dbReference type="ARBA" id="ARBA00023015"/>
    </source>
</evidence>
<dbReference type="RefSeq" id="WP_141952846.1">
    <property type="nucleotide sequence ID" value="NZ_VFOZ01000001.1"/>
</dbReference>
<keyword evidence="4" id="KW-0804">Transcription</keyword>
<evidence type="ECO:0000313" key="6">
    <source>
        <dbReference type="EMBL" id="TQL95042.1"/>
    </source>
</evidence>
<reference evidence="6 7" key="1">
    <citation type="submission" date="2019-06" db="EMBL/GenBank/DDBJ databases">
        <title>Sequencing the genomes of 1000 actinobacteria strains.</title>
        <authorList>
            <person name="Klenk H.-P."/>
        </authorList>
    </citation>
    <scope>NUCLEOTIDE SEQUENCE [LARGE SCALE GENOMIC DNA]</scope>
    <source>
        <strain evidence="6 7">DSM 102200</strain>
    </source>
</reference>
<keyword evidence="3 6" id="KW-0238">DNA-binding</keyword>
<evidence type="ECO:0000259" key="5">
    <source>
        <dbReference type="PROSITE" id="PS50937"/>
    </source>
</evidence>
<keyword evidence="1" id="KW-0678">Repressor</keyword>
<dbReference type="Proteomes" id="UP000316096">
    <property type="component" value="Unassembled WGS sequence"/>
</dbReference>
<dbReference type="InterPro" id="IPR047057">
    <property type="entry name" value="MerR_fam"/>
</dbReference>
<dbReference type="Gene3D" id="1.10.1660.10">
    <property type="match status" value="1"/>
</dbReference>
<gene>
    <name evidence="6" type="ORF">FB559_0535</name>
</gene>
<dbReference type="InterPro" id="IPR009061">
    <property type="entry name" value="DNA-bd_dom_put_sf"/>
</dbReference>
<dbReference type="SUPFAM" id="SSF46955">
    <property type="entry name" value="Putative DNA-binding domain"/>
    <property type="match status" value="1"/>
</dbReference>
<keyword evidence="2" id="KW-0805">Transcription regulation</keyword>
<protein>
    <submittedName>
        <fullName evidence="6">DNA-binding transcriptional MerR regulator</fullName>
    </submittedName>
</protein>
<dbReference type="AlphaFoldDB" id="A0A543CD65"/>
<organism evidence="6 7">
    <name type="scientific">Actinoallomurus bryophytorum</name>
    <dbReference type="NCBI Taxonomy" id="1490222"/>
    <lineage>
        <taxon>Bacteria</taxon>
        <taxon>Bacillati</taxon>
        <taxon>Actinomycetota</taxon>
        <taxon>Actinomycetes</taxon>
        <taxon>Streptosporangiales</taxon>
        <taxon>Thermomonosporaceae</taxon>
        <taxon>Actinoallomurus</taxon>
    </lineage>
</organism>
<dbReference type="EMBL" id="VFOZ01000001">
    <property type="protein sequence ID" value="TQL95042.1"/>
    <property type="molecule type" value="Genomic_DNA"/>
</dbReference>
<dbReference type="GO" id="GO:0003677">
    <property type="term" value="F:DNA binding"/>
    <property type="evidence" value="ECO:0007669"/>
    <property type="project" value="UniProtKB-KW"/>
</dbReference>
<dbReference type="OrthoDB" id="9802039at2"/>
<dbReference type="InterPro" id="IPR000551">
    <property type="entry name" value="MerR-type_HTH_dom"/>
</dbReference>
<evidence type="ECO:0000313" key="7">
    <source>
        <dbReference type="Proteomes" id="UP000316096"/>
    </source>
</evidence>
<dbReference type="PANTHER" id="PTHR30204">
    <property type="entry name" value="REDOX-CYCLING DRUG-SENSING TRANSCRIPTIONAL ACTIVATOR SOXR"/>
    <property type="match status" value="1"/>
</dbReference>
<dbReference type="PROSITE" id="PS00552">
    <property type="entry name" value="HTH_MERR_1"/>
    <property type="match status" value="1"/>
</dbReference>
<name>A0A543CD65_9ACTN</name>
<keyword evidence="7" id="KW-1185">Reference proteome</keyword>
<dbReference type="PANTHER" id="PTHR30204:SF69">
    <property type="entry name" value="MERR-FAMILY TRANSCRIPTIONAL REGULATOR"/>
    <property type="match status" value="1"/>
</dbReference>
<dbReference type="GO" id="GO:0003700">
    <property type="term" value="F:DNA-binding transcription factor activity"/>
    <property type="evidence" value="ECO:0007669"/>
    <property type="project" value="InterPro"/>
</dbReference>
<dbReference type="Pfam" id="PF13411">
    <property type="entry name" value="MerR_1"/>
    <property type="match status" value="1"/>
</dbReference>
<proteinExistence type="predicted"/>
<dbReference type="PROSITE" id="PS50937">
    <property type="entry name" value="HTH_MERR_2"/>
    <property type="match status" value="1"/>
</dbReference>
<evidence type="ECO:0000256" key="4">
    <source>
        <dbReference type="ARBA" id="ARBA00023163"/>
    </source>
</evidence>
<accession>A0A543CD65</accession>
<comment type="caution">
    <text evidence="6">The sequence shown here is derived from an EMBL/GenBank/DDBJ whole genome shotgun (WGS) entry which is preliminary data.</text>
</comment>
<dbReference type="PRINTS" id="PR00040">
    <property type="entry name" value="HTHMERR"/>
</dbReference>
<sequence length="148" mass="15868">MTERSLRTGEVARLAGVNVQTLRYYERQGLLPLPSRTPGGHRAYPPDAVGLLRTIKAAQRLGFSLQEIASLLATDRRRARRRQAGLHGHAVAKLVEIDAKLADLTTVRTTLAAVVAAGCDDLAHCTSPNCPQASSGTFDSSPLPDLTN</sequence>